<gene>
    <name evidence="1" type="ORF">AVDCRST_MAG64-3431</name>
</gene>
<organism evidence="1">
    <name type="scientific">uncultured Phycisphaerae bacterium</name>
    <dbReference type="NCBI Taxonomy" id="904963"/>
    <lineage>
        <taxon>Bacteria</taxon>
        <taxon>Pseudomonadati</taxon>
        <taxon>Planctomycetota</taxon>
        <taxon>Phycisphaerae</taxon>
        <taxon>environmental samples</taxon>
    </lineage>
</organism>
<protein>
    <submittedName>
        <fullName evidence="1">Uncharacterized protein</fullName>
    </submittedName>
</protein>
<accession>A0A6J4PYV5</accession>
<reference evidence="1" key="1">
    <citation type="submission" date="2020-02" db="EMBL/GenBank/DDBJ databases">
        <authorList>
            <person name="Meier V. D."/>
        </authorList>
    </citation>
    <scope>NUCLEOTIDE SEQUENCE</scope>
    <source>
        <strain evidence="1">AVDCRST_MAG64</strain>
    </source>
</reference>
<dbReference type="EMBL" id="CADCUQ010000780">
    <property type="protein sequence ID" value="CAA9429428.1"/>
    <property type="molecule type" value="Genomic_DNA"/>
</dbReference>
<sequence length="43" mass="4923">MDAFHENVGRADLWGTSTLTLGCDVIVWCRHRPVRVEAGRLKR</sequence>
<evidence type="ECO:0000313" key="1">
    <source>
        <dbReference type="EMBL" id="CAA9429428.1"/>
    </source>
</evidence>
<proteinExistence type="predicted"/>
<name>A0A6J4PYV5_9BACT</name>
<dbReference type="AlphaFoldDB" id="A0A6J4PYV5"/>